<dbReference type="OrthoDB" id="10057873at2759"/>
<dbReference type="SUPFAM" id="SSF53098">
    <property type="entry name" value="Ribonuclease H-like"/>
    <property type="match status" value="1"/>
</dbReference>
<evidence type="ECO:0000313" key="13">
    <source>
        <dbReference type="Proteomes" id="UP000824540"/>
    </source>
</evidence>
<evidence type="ECO:0000256" key="1">
    <source>
        <dbReference type="ARBA" id="ARBA00004123"/>
    </source>
</evidence>
<keyword evidence="5" id="KW-0805">Transcription regulation</keyword>
<name>A0A8T2N919_9TELE</name>
<proteinExistence type="predicted"/>
<dbReference type="PROSITE" id="PS50808">
    <property type="entry name" value="ZF_BED"/>
    <property type="match status" value="1"/>
</dbReference>
<evidence type="ECO:0000256" key="4">
    <source>
        <dbReference type="ARBA" id="ARBA00022833"/>
    </source>
</evidence>
<evidence type="ECO:0000256" key="6">
    <source>
        <dbReference type="ARBA" id="ARBA00023125"/>
    </source>
</evidence>
<keyword evidence="6" id="KW-0238">DNA-binding</keyword>
<dbReference type="SUPFAM" id="SSF57667">
    <property type="entry name" value="beta-beta-alpha zinc fingers"/>
    <property type="match status" value="1"/>
</dbReference>
<evidence type="ECO:0000256" key="2">
    <source>
        <dbReference type="ARBA" id="ARBA00022723"/>
    </source>
</evidence>
<dbReference type="AlphaFoldDB" id="A0A8T2N919"/>
<evidence type="ECO:0000313" key="12">
    <source>
        <dbReference type="EMBL" id="KAG9336819.1"/>
    </source>
</evidence>
<keyword evidence="2" id="KW-0479">Metal-binding</keyword>
<dbReference type="GO" id="GO:0005634">
    <property type="term" value="C:nucleus"/>
    <property type="evidence" value="ECO:0007669"/>
    <property type="project" value="UniProtKB-SubCell"/>
</dbReference>
<dbReference type="GO" id="GO:0008270">
    <property type="term" value="F:zinc ion binding"/>
    <property type="evidence" value="ECO:0007669"/>
    <property type="project" value="UniProtKB-KW"/>
</dbReference>
<keyword evidence="8" id="KW-0539">Nucleus</keyword>
<dbReference type="InterPro" id="IPR008906">
    <property type="entry name" value="HATC_C_dom"/>
</dbReference>
<evidence type="ECO:0000256" key="5">
    <source>
        <dbReference type="ARBA" id="ARBA00023015"/>
    </source>
</evidence>
<dbReference type="Proteomes" id="UP000824540">
    <property type="component" value="Unassembled WGS sequence"/>
</dbReference>
<dbReference type="SMART" id="SM00614">
    <property type="entry name" value="ZnF_BED"/>
    <property type="match status" value="1"/>
</dbReference>
<dbReference type="InterPro" id="IPR052035">
    <property type="entry name" value="ZnF_BED_domain_contain"/>
</dbReference>
<dbReference type="Pfam" id="PF05699">
    <property type="entry name" value="Dimer_Tnp_hAT"/>
    <property type="match status" value="1"/>
</dbReference>
<feature type="region of interest" description="Disordered" evidence="10">
    <location>
        <begin position="488"/>
        <end position="511"/>
    </location>
</feature>
<keyword evidence="4" id="KW-0862">Zinc</keyword>
<evidence type="ECO:0000256" key="8">
    <source>
        <dbReference type="ARBA" id="ARBA00023242"/>
    </source>
</evidence>
<reference evidence="12" key="1">
    <citation type="thesis" date="2021" institute="BYU ScholarsArchive" country="Provo, UT, USA">
        <title>Applications of and Algorithms for Genome Assembly and Genomic Analyses with an Emphasis on Marine Teleosts.</title>
        <authorList>
            <person name="Pickett B.D."/>
        </authorList>
    </citation>
    <scope>NUCLEOTIDE SEQUENCE</scope>
    <source>
        <strain evidence="12">HI-2016</strain>
    </source>
</reference>
<comment type="subcellular location">
    <subcellularLocation>
        <location evidence="1">Nucleus</location>
    </subcellularLocation>
</comment>
<evidence type="ECO:0000256" key="10">
    <source>
        <dbReference type="SAM" id="MobiDB-lite"/>
    </source>
</evidence>
<evidence type="ECO:0000256" key="7">
    <source>
        <dbReference type="ARBA" id="ARBA00023163"/>
    </source>
</evidence>
<evidence type="ECO:0000259" key="11">
    <source>
        <dbReference type="PROSITE" id="PS50808"/>
    </source>
</evidence>
<accession>A0A8T2N919</accession>
<dbReference type="Pfam" id="PF02892">
    <property type="entry name" value="zf-BED"/>
    <property type="match status" value="1"/>
</dbReference>
<evidence type="ECO:0000256" key="9">
    <source>
        <dbReference type="PROSITE-ProRule" id="PRU00027"/>
    </source>
</evidence>
<dbReference type="InterPro" id="IPR036236">
    <property type="entry name" value="Znf_C2H2_sf"/>
</dbReference>
<evidence type="ECO:0000256" key="3">
    <source>
        <dbReference type="ARBA" id="ARBA00022771"/>
    </source>
</evidence>
<dbReference type="EMBL" id="JAFBMS010000102">
    <property type="protein sequence ID" value="KAG9336819.1"/>
    <property type="molecule type" value="Genomic_DNA"/>
</dbReference>
<gene>
    <name evidence="12" type="ORF">JZ751_003167</name>
</gene>
<feature type="domain" description="BED-type" evidence="11">
    <location>
        <begin position="4"/>
        <end position="59"/>
    </location>
</feature>
<keyword evidence="13" id="KW-1185">Reference proteome</keyword>
<keyword evidence="7" id="KW-0804">Transcription</keyword>
<dbReference type="GO" id="GO:0009791">
    <property type="term" value="P:post-embryonic development"/>
    <property type="evidence" value="ECO:0007669"/>
    <property type="project" value="UniProtKB-ARBA"/>
</dbReference>
<dbReference type="InterPro" id="IPR012337">
    <property type="entry name" value="RNaseH-like_sf"/>
</dbReference>
<dbReference type="GO" id="GO:0046983">
    <property type="term" value="F:protein dimerization activity"/>
    <property type="evidence" value="ECO:0007669"/>
    <property type="project" value="InterPro"/>
</dbReference>
<dbReference type="PANTHER" id="PTHR46481:SF10">
    <property type="entry name" value="ZINC FINGER BED DOMAIN-CONTAINING PROTEIN 39"/>
    <property type="match status" value="1"/>
</dbReference>
<organism evidence="12 13">
    <name type="scientific">Albula glossodonta</name>
    <name type="common">roundjaw bonefish</name>
    <dbReference type="NCBI Taxonomy" id="121402"/>
    <lineage>
        <taxon>Eukaryota</taxon>
        <taxon>Metazoa</taxon>
        <taxon>Chordata</taxon>
        <taxon>Craniata</taxon>
        <taxon>Vertebrata</taxon>
        <taxon>Euteleostomi</taxon>
        <taxon>Actinopterygii</taxon>
        <taxon>Neopterygii</taxon>
        <taxon>Teleostei</taxon>
        <taxon>Albuliformes</taxon>
        <taxon>Albulidae</taxon>
        <taxon>Albula</taxon>
    </lineage>
</organism>
<dbReference type="GO" id="GO:0003677">
    <property type="term" value="F:DNA binding"/>
    <property type="evidence" value="ECO:0007669"/>
    <property type="project" value="UniProtKB-KW"/>
</dbReference>
<dbReference type="InterPro" id="IPR003656">
    <property type="entry name" value="Znf_BED"/>
</dbReference>
<protein>
    <recommendedName>
        <fullName evidence="11">BED-type domain-containing protein</fullName>
    </recommendedName>
</protein>
<dbReference type="PANTHER" id="PTHR46481">
    <property type="entry name" value="ZINC FINGER BED DOMAIN-CONTAINING PROTEIN 4"/>
    <property type="match status" value="1"/>
</dbReference>
<comment type="caution">
    <text evidence="12">The sequence shown here is derived from an EMBL/GenBank/DDBJ whole genome shotgun (WGS) entry which is preliminary data.</text>
</comment>
<sequence>MSKRRASVVFDHFYIPDNGEEVCKARCKYCPLEMSFNRKATSNLLNHMKRKHASIPLDPISSLTNQCSPLPTFSVPQPKKWHSSDPSQVQADRALVNLIAGEQLPVSLVESPLFLAFMRETQPSYNVPSRAHFVNTLVCQQYNLLHGQLEALVRAAQSICLTVDIWSGEQGGTYMAVTGHLIVDYTVRSVLFSCKRVRGRQTGEEILGYCESILAIYNMPSKIAIVVSDNTLGSSAGLPGFQPRVELRQEVGRAQVKLEAVGGCEGGVLSEVDGGTSTSCATQYISQHEPSFAHALQLVVRDGLLATSQATIDILTKVSAAAAHAWDSTPASATDRLEEQPKDSWNSQLKLAKSVLADQEEKLGPLEATAGNCDGLSGLERAVLEDFLNIMRPFEEITDRIQGERVVPASLVIPSIRGIRKHLSSPSEHNHKLVVSLTIATEKWLSCYEDKTSYLRATVLDPRLKLRWCEGDRLSRLKEDLLSLTSAADTDPRHQGPAPAPEPQPPPKKKCLFPFFEDEPQDYTPSPHAEEVETYLQEPCIPYHQDPLMFWRGNQQRFPRLAPLALHYLCIPASPVPSLHPDSSRLSDVDFENLMFIKLNSGLL</sequence>
<keyword evidence="3 9" id="KW-0863">Zinc-finger</keyword>